<comment type="subunit">
    <text evidence="2 12">Homodimer.</text>
</comment>
<dbReference type="InterPro" id="IPR020630">
    <property type="entry name" value="THF_DH/CycHdrlase_cat_dom"/>
</dbReference>
<keyword evidence="9 12" id="KW-0368">Histidine biosynthesis</keyword>
<comment type="function">
    <text evidence="12">Catalyzes the oxidation of 5,10-methylenetetrahydrofolate to 5,10-methenyltetrahydrofolate and then the hydrolysis of 5,10-methenyltetrahydrofolate to 10-formyltetrahydrofolate.</text>
</comment>
<evidence type="ECO:0000256" key="12">
    <source>
        <dbReference type="HAMAP-Rule" id="MF_01576"/>
    </source>
</evidence>
<proteinExistence type="inferred from homology"/>
<feature type="binding site" evidence="12">
    <location>
        <begin position="163"/>
        <end position="165"/>
    </location>
    <ligand>
        <name>NADP(+)</name>
        <dbReference type="ChEBI" id="CHEBI:58349"/>
    </ligand>
</feature>
<evidence type="ECO:0000256" key="1">
    <source>
        <dbReference type="ARBA" id="ARBA00004777"/>
    </source>
</evidence>
<evidence type="ECO:0000256" key="9">
    <source>
        <dbReference type="ARBA" id="ARBA00023102"/>
    </source>
</evidence>
<dbReference type="UniPathway" id="UPA00193"/>
<dbReference type="EC" id="1.5.1.5" evidence="12"/>
<dbReference type="EC" id="3.5.4.9" evidence="12"/>
<dbReference type="Gene3D" id="3.40.50.720">
    <property type="entry name" value="NAD(P)-binding Rossmann-like Domain"/>
    <property type="match status" value="1"/>
</dbReference>
<dbReference type="InterPro" id="IPR036291">
    <property type="entry name" value="NAD(P)-bd_dom_sf"/>
</dbReference>
<comment type="catalytic activity">
    <reaction evidence="12">
        <text>(6R)-5,10-methylene-5,6,7,8-tetrahydrofolate + NADP(+) = (6R)-5,10-methenyltetrahydrofolate + NADPH</text>
        <dbReference type="Rhea" id="RHEA:22812"/>
        <dbReference type="ChEBI" id="CHEBI:15636"/>
        <dbReference type="ChEBI" id="CHEBI:57455"/>
        <dbReference type="ChEBI" id="CHEBI:57783"/>
        <dbReference type="ChEBI" id="CHEBI:58349"/>
        <dbReference type="EC" id="1.5.1.5"/>
    </reaction>
</comment>
<dbReference type="FunFam" id="3.40.50.720:FF:000094">
    <property type="entry name" value="Bifunctional protein FolD"/>
    <property type="match status" value="1"/>
</dbReference>
<gene>
    <name evidence="12" type="primary">folD</name>
    <name evidence="16" type="ORF">I6G68_04545</name>
    <name evidence="15" type="ORF">ODY43_07125</name>
</gene>
<evidence type="ECO:0000256" key="2">
    <source>
        <dbReference type="ARBA" id="ARBA00011738"/>
    </source>
</evidence>
<evidence type="ECO:0000256" key="3">
    <source>
        <dbReference type="ARBA" id="ARBA00022563"/>
    </source>
</evidence>
<evidence type="ECO:0000313" key="15">
    <source>
        <dbReference type="EMBL" id="MCY3053757.1"/>
    </source>
</evidence>
<evidence type="ECO:0000256" key="6">
    <source>
        <dbReference type="ARBA" id="ARBA00022801"/>
    </source>
</evidence>
<dbReference type="SUPFAM" id="SSF53223">
    <property type="entry name" value="Aminoacid dehydrogenase-like, N-terminal domain"/>
    <property type="match status" value="1"/>
</dbReference>
<comment type="similarity">
    <text evidence="12">Belongs to the tetrahydrofolate dehydrogenase/cyclohydrolase family.</text>
</comment>
<evidence type="ECO:0000256" key="5">
    <source>
        <dbReference type="ARBA" id="ARBA00022755"/>
    </source>
</evidence>
<dbReference type="Proteomes" id="UP001069145">
    <property type="component" value="Unassembled WGS sequence"/>
</dbReference>
<dbReference type="InterPro" id="IPR046346">
    <property type="entry name" value="Aminoacid_DH-like_N_sf"/>
</dbReference>
<dbReference type="FunFam" id="3.40.50.10860:FF:000005">
    <property type="entry name" value="C-1-tetrahydrofolate synthase, cytoplasmic, putative"/>
    <property type="match status" value="1"/>
</dbReference>
<evidence type="ECO:0000256" key="10">
    <source>
        <dbReference type="ARBA" id="ARBA00023167"/>
    </source>
</evidence>
<comment type="catalytic activity">
    <reaction evidence="12">
        <text>(6R)-5,10-methenyltetrahydrofolate + H2O = (6R)-10-formyltetrahydrofolate + H(+)</text>
        <dbReference type="Rhea" id="RHEA:23700"/>
        <dbReference type="ChEBI" id="CHEBI:15377"/>
        <dbReference type="ChEBI" id="CHEBI:15378"/>
        <dbReference type="ChEBI" id="CHEBI:57455"/>
        <dbReference type="ChEBI" id="CHEBI:195366"/>
        <dbReference type="EC" id="3.5.4.9"/>
    </reaction>
</comment>
<dbReference type="Gene3D" id="3.40.50.10860">
    <property type="entry name" value="Leucine Dehydrogenase, chain A, domain 1"/>
    <property type="match status" value="1"/>
</dbReference>
<dbReference type="KEGG" id="aun:AWM73_05495"/>
<keyword evidence="11 12" id="KW-0511">Multifunctional enzyme</keyword>
<dbReference type="GO" id="GO:0009086">
    <property type="term" value="P:methionine biosynthetic process"/>
    <property type="evidence" value="ECO:0007669"/>
    <property type="project" value="UniProtKB-KW"/>
</dbReference>
<dbReference type="SUPFAM" id="SSF51735">
    <property type="entry name" value="NAD(P)-binding Rossmann-fold domains"/>
    <property type="match status" value="1"/>
</dbReference>
<keyword evidence="5 12" id="KW-0658">Purine biosynthesis</keyword>
<dbReference type="GeneID" id="35768526"/>
<evidence type="ECO:0000256" key="8">
    <source>
        <dbReference type="ARBA" id="ARBA00023002"/>
    </source>
</evidence>
<dbReference type="GO" id="GO:0035999">
    <property type="term" value="P:tetrahydrofolate interconversion"/>
    <property type="evidence" value="ECO:0007669"/>
    <property type="project" value="UniProtKB-UniRule"/>
</dbReference>
<evidence type="ECO:0000256" key="4">
    <source>
        <dbReference type="ARBA" id="ARBA00022605"/>
    </source>
</evidence>
<keyword evidence="7 12" id="KW-0521">NADP</keyword>
<sequence length="283" mass="30289">MQALQAKTITEPLKADLSQRVQALKGQGIQPRMVTFLVESDDASAAYAKVKGRLAEKLGVTYDFISLKASTSTEELVQAIKEKNADSNVHGIMVEMPLPKHINEQEVIEAIAPEKDLDGLHPLNLGYLLKGTPKMIPNTALSALRLIEASGIDIAGKQAVVIGRSNIVGKPLSQLLLSRHATVTVCHSKTQDLTAITQAADILCVAIGKPHFIQADMVKEGAVVIDIGTNYDENGKVSGDVDFEALEGKEGWLTPVPGGVGPLTTTLIFDQLIHAIETSVIDE</sequence>
<feature type="binding site" evidence="12">
    <location>
        <position position="229"/>
    </location>
    <ligand>
        <name>NADP(+)</name>
        <dbReference type="ChEBI" id="CHEBI:58349"/>
    </ligand>
</feature>
<feature type="domain" description="Tetrahydrofolate dehydrogenase/cyclohydrolase NAD(P)-binding" evidence="14">
    <location>
        <begin position="137"/>
        <end position="278"/>
    </location>
</feature>
<dbReference type="InterPro" id="IPR000672">
    <property type="entry name" value="THF_DH/CycHdrlase"/>
</dbReference>
<feature type="domain" description="Tetrahydrofolate dehydrogenase/cyclohydrolase catalytic" evidence="13">
    <location>
        <begin position="4"/>
        <end position="118"/>
    </location>
</feature>
<dbReference type="PANTHER" id="PTHR48099">
    <property type="entry name" value="C-1-TETRAHYDROFOLATE SYNTHASE, CYTOPLASMIC-RELATED"/>
    <property type="match status" value="1"/>
</dbReference>
<dbReference type="CDD" id="cd01080">
    <property type="entry name" value="NAD_bind_m-THF_DH_Cyclohyd"/>
    <property type="match status" value="1"/>
</dbReference>
<dbReference type="GO" id="GO:0000105">
    <property type="term" value="P:L-histidine biosynthetic process"/>
    <property type="evidence" value="ECO:0007669"/>
    <property type="project" value="UniProtKB-KW"/>
</dbReference>
<dbReference type="EMBL" id="JAOTML010000008">
    <property type="protein sequence ID" value="MCY3053757.1"/>
    <property type="molecule type" value="Genomic_DNA"/>
</dbReference>
<dbReference type="AlphaFoldDB" id="A0A109RFX3"/>
<organism evidence="16 17">
    <name type="scientific">Aerococcus urinae</name>
    <dbReference type="NCBI Taxonomy" id="1376"/>
    <lineage>
        <taxon>Bacteria</taxon>
        <taxon>Bacillati</taxon>
        <taxon>Bacillota</taxon>
        <taxon>Bacilli</taxon>
        <taxon>Lactobacillales</taxon>
        <taxon>Aerococcaceae</taxon>
        <taxon>Aerococcus</taxon>
    </lineage>
</organism>
<evidence type="ECO:0000313" key="17">
    <source>
        <dbReference type="Proteomes" id="UP000594771"/>
    </source>
</evidence>
<evidence type="ECO:0000313" key="16">
    <source>
        <dbReference type="EMBL" id="QPS00683.1"/>
    </source>
</evidence>
<dbReference type="GO" id="GO:0004477">
    <property type="term" value="F:methenyltetrahydrofolate cyclohydrolase activity"/>
    <property type="evidence" value="ECO:0007669"/>
    <property type="project" value="UniProtKB-UniRule"/>
</dbReference>
<dbReference type="InterPro" id="IPR020631">
    <property type="entry name" value="THF_DH/CycHdrlase_NAD-bd_dom"/>
</dbReference>
<keyword evidence="10 12" id="KW-0486">Methionine biosynthesis</keyword>
<keyword evidence="8 12" id="KW-0560">Oxidoreductase</keyword>
<reference evidence="15" key="2">
    <citation type="submission" date="2022-09" db="EMBL/GenBank/DDBJ databases">
        <title>Aerococcus urinae taxonomy study.</title>
        <authorList>
            <person name="Christensen J."/>
            <person name="Senneby E."/>
        </authorList>
    </citation>
    <scope>NUCLEOTIDE SEQUENCE</scope>
    <source>
        <strain evidence="15">NLD-066-U95</strain>
    </source>
</reference>
<name>A0A109RFX3_9LACT</name>
<dbReference type="OrthoDB" id="9803580at2"/>
<dbReference type="PRINTS" id="PR00085">
    <property type="entry name" value="THFDHDRGNASE"/>
</dbReference>
<evidence type="ECO:0000259" key="13">
    <source>
        <dbReference type="Pfam" id="PF00763"/>
    </source>
</evidence>
<dbReference type="GO" id="GO:0004488">
    <property type="term" value="F:methylenetetrahydrofolate dehydrogenase (NADP+) activity"/>
    <property type="evidence" value="ECO:0007669"/>
    <property type="project" value="UniProtKB-UniRule"/>
</dbReference>
<keyword evidence="4 12" id="KW-0028">Amino-acid biosynthesis</keyword>
<comment type="pathway">
    <text evidence="1 12">One-carbon metabolism; tetrahydrofolate interconversion.</text>
</comment>
<dbReference type="HAMAP" id="MF_01576">
    <property type="entry name" value="THF_DHG_CYH"/>
    <property type="match status" value="1"/>
</dbReference>
<evidence type="ECO:0000256" key="11">
    <source>
        <dbReference type="ARBA" id="ARBA00023268"/>
    </source>
</evidence>
<dbReference type="GO" id="GO:0006164">
    <property type="term" value="P:purine nucleotide biosynthetic process"/>
    <property type="evidence" value="ECO:0007669"/>
    <property type="project" value="UniProtKB-KW"/>
</dbReference>
<dbReference type="GO" id="GO:0005829">
    <property type="term" value="C:cytosol"/>
    <property type="evidence" value="ECO:0007669"/>
    <property type="project" value="TreeGrafter"/>
</dbReference>
<dbReference type="Pfam" id="PF00763">
    <property type="entry name" value="THF_DHG_CYH"/>
    <property type="match status" value="1"/>
</dbReference>
<comment type="caution">
    <text evidence="12">Lacks conserved residue(s) required for the propagation of feature annotation.</text>
</comment>
<evidence type="ECO:0000256" key="7">
    <source>
        <dbReference type="ARBA" id="ARBA00022857"/>
    </source>
</evidence>
<keyword evidence="6 12" id="KW-0378">Hydrolase</keyword>
<evidence type="ECO:0000259" key="14">
    <source>
        <dbReference type="Pfam" id="PF02882"/>
    </source>
</evidence>
<dbReference type="Proteomes" id="UP000594771">
    <property type="component" value="Chromosome"/>
</dbReference>
<reference evidence="16 17" key="1">
    <citation type="submission" date="2020-12" db="EMBL/GenBank/DDBJ databases">
        <title>FDA dAtabase for Regulatory Grade micrObial Sequences (FDA-ARGOS): Supporting development and validation of Infectious Disease Dx tests.</title>
        <authorList>
            <person name="Sproer C."/>
            <person name="Gronow S."/>
            <person name="Severitt S."/>
            <person name="Schroder I."/>
            <person name="Tallon L."/>
            <person name="Sadzewicz L."/>
            <person name="Zhao X."/>
            <person name="Boylan J."/>
            <person name="Ott S."/>
            <person name="Bowen H."/>
            <person name="Vavikolanu K."/>
            <person name="Mehta A."/>
            <person name="Aluvathingal J."/>
            <person name="Nadendla S."/>
            <person name="Lowell S."/>
            <person name="Myers T."/>
            <person name="Yan Y."/>
            <person name="Sichtig H."/>
        </authorList>
    </citation>
    <scope>NUCLEOTIDE SEQUENCE [LARGE SCALE GENOMIC DNA]</scope>
    <source>
        <strain evidence="16 17">FDAARGOS_911</strain>
    </source>
</reference>
<protein>
    <recommendedName>
        <fullName evidence="12">Bifunctional protein FolD</fullName>
    </recommendedName>
    <domain>
        <recommendedName>
            <fullName evidence="12">Methylenetetrahydrofolate dehydrogenase</fullName>
            <ecNumber evidence="12">1.5.1.5</ecNumber>
        </recommendedName>
    </domain>
    <domain>
        <recommendedName>
            <fullName evidence="12">Methenyltetrahydrofolate cyclohydrolase</fullName>
            <ecNumber evidence="12">3.5.4.9</ecNumber>
        </recommendedName>
    </domain>
</protein>
<keyword evidence="3 12" id="KW-0554">One-carbon metabolism</keyword>
<dbReference type="PANTHER" id="PTHR48099:SF5">
    <property type="entry name" value="C-1-TETRAHYDROFOLATE SYNTHASE, CYTOPLASMIC"/>
    <property type="match status" value="1"/>
</dbReference>
<dbReference type="EMBL" id="CP065662">
    <property type="protein sequence ID" value="QPS00683.1"/>
    <property type="molecule type" value="Genomic_DNA"/>
</dbReference>
<dbReference type="Pfam" id="PF02882">
    <property type="entry name" value="THF_DHG_CYH_C"/>
    <property type="match status" value="1"/>
</dbReference>
<accession>A0A109RFX3</accession>
<keyword evidence="18" id="KW-1185">Reference proteome</keyword>
<dbReference type="RefSeq" id="WP_060778438.1">
    <property type="nucleotide sequence ID" value="NZ_CAJHLF010000005.1"/>
</dbReference>
<evidence type="ECO:0000313" key="18">
    <source>
        <dbReference type="Proteomes" id="UP001069145"/>
    </source>
</evidence>